<feature type="transmembrane region" description="Helical" evidence="5">
    <location>
        <begin position="120"/>
        <end position="138"/>
    </location>
</feature>
<feature type="transmembrane region" description="Helical" evidence="5">
    <location>
        <begin position="58"/>
        <end position="80"/>
    </location>
</feature>
<evidence type="ECO:0000256" key="3">
    <source>
        <dbReference type="ARBA" id="ARBA00022989"/>
    </source>
</evidence>
<dbReference type="SUPFAM" id="SSF103473">
    <property type="entry name" value="MFS general substrate transporter"/>
    <property type="match status" value="1"/>
</dbReference>
<comment type="subcellular location">
    <subcellularLocation>
        <location evidence="1">Cell membrane</location>
        <topology evidence="1">Multi-pass membrane protein</topology>
    </subcellularLocation>
</comment>
<dbReference type="Gene3D" id="1.20.1250.20">
    <property type="entry name" value="MFS general substrate transporter like domains"/>
    <property type="match status" value="2"/>
</dbReference>
<dbReference type="PANTHER" id="PTHR23528:SF1">
    <property type="entry name" value="MAJOR FACILITATOR SUPERFAMILY (MFS) PROFILE DOMAIN-CONTAINING PROTEIN"/>
    <property type="match status" value="1"/>
</dbReference>
<dbReference type="EMBL" id="FNPZ01000005">
    <property type="protein sequence ID" value="SDZ47511.1"/>
    <property type="molecule type" value="Genomic_DNA"/>
</dbReference>
<sequence>MCIGIGGTLILFTNPIAGVLSDRTRSRFGRRRPWFLGGMLIALAGSALVGLGNDAVTIVAGWAVAVVGYTLSTSMLLAYLGDRLPEEQRGKVMGINGAITQIGPIVGIVIAGSFASQLGLMFLIPAAIAFLGPVWFLVSMRDSQYSGALPPFRFSDLTRGFYFNPRRHTNFGWVILSKLFVYASLAFGGLYGIYLLQARLGLDTGAVATLIATVAGLGVFTAIIGAIGAGWLSDKLRSRKPFLIASGVLLVASPLIVGTTTSTLQFIVGGLVGTFAIGIYGSVDQALALDTLPSDENENGRYLAIFGLANGIPQAFGPFAAAFVLTLAGGDYSWVYYVAAAFAALGALSIIPISVGKRASLSTVSIDAVS</sequence>
<feature type="transmembrane region" description="Helical" evidence="5">
    <location>
        <begin position="264"/>
        <end position="283"/>
    </location>
</feature>
<dbReference type="InterPro" id="IPR036259">
    <property type="entry name" value="MFS_trans_sf"/>
</dbReference>
<dbReference type="InterPro" id="IPR011701">
    <property type="entry name" value="MFS"/>
</dbReference>
<organism evidence="7 8">
    <name type="scientific">Herbiconiux ginsengi</name>
    <dbReference type="NCBI Taxonomy" id="381665"/>
    <lineage>
        <taxon>Bacteria</taxon>
        <taxon>Bacillati</taxon>
        <taxon>Actinomycetota</taxon>
        <taxon>Actinomycetes</taxon>
        <taxon>Micrococcales</taxon>
        <taxon>Microbacteriaceae</taxon>
        <taxon>Herbiconiux</taxon>
    </lineage>
</organism>
<keyword evidence="4 5" id="KW-0472">Membrane</keyword>
<evidence type="ECO:0000256" key="4">
    <source>
        <dbReference type="ARBA" id="ARBA00023136"/>
    </source>
</evidence>
<gene>
    <name evidence="7" type="ORF">SAMN05216554_4035</name>
</gene>
<feature type="transmembrane region" description="Helical" evidence="5">
    <location>
        <begin position="241"/>
        <end position="258"/>
    </location>
</feature>
<keyword evidence="2 5" id="KW-0812">Transmembrane</keyword>
<dbReference type="Pfam" id="PF07690">
    <property type="entry name" value="MFS_1"/>
    <property type="match status" value="1"/>
</dbReference>
<feature type="transmembrane region" description="Helical" evidence="5">
    <location>
        <begin position="303"/>
        <end position="328"/>
    </location>
</feature>
<keyword evidence="3 5" id="KW-1133">Transmembrane helix</keyword>
<reference evidence="7 8" key="1">
    <citation type="submission" date="2016-10" db="EMBL/GenBank/DDBJ databases">
        <authorList>
            <person name="de Groot N.N."/>
        </authorList>
    </citation>
    <scope>NUCLEOTIDE SEQUENCE [LARGE SCALE GENOMIC DNA]</scope>
    <source>
        <strain evidence="7 8">CGMCC 4.3491</strain>
    </source>
</reference>
<dbReference type="Proteomes" id="UP000198891">
    <property type="component" value="Unassembled WGS sequence"/>
</dbReference>
<feature type="transmembrane region" description="Helical" evidence="5">
    <location>
        <begin position="334"/>
        <end position="355"/>
    </location>
</feature>
<evidence type="ECO:0000313" key="7">
    <source>
        <dbReference type="EMBL" id="SDZ47511.1"/>
    </source>
</evidence>
<proteinExistence type="predicted"/>
<name>A0A1H3TCE1_9MICO</name>
<dbReference type="RefSeq" id="WP_175494393.1">
    <property type="nucleotide sequence ID" value="NZ_FNPZ01000005.1"/>
</dbReference>
<feature type="transmembrane region" description="Helical" evidence="5">
    <location>
        <begin position="206"/>
        <end position="229"/>
    </location>
</feature>
<feature type="domain" description="Major facilitator superfamily (MFS) profile" evidence="6">
    <location>
        <begin position="1"/>
        <end position="358"/>
    </location>
</feature>
<dbReference type="PANTHER" id="PTHR23528">
    <property type="match status" value="1"/>
</dbReference>
<evidence type="ECO:0000256" key="2">
    <source>
        <dbReference type="ARBA" id="ARBA00022692"/>
    </source>
</evidence>
<feature type="transmembrane region" description="Helical" evidence="5">
    <location>
        <begin position="171"/>
        <end position="194"/>
    </location>
</feature>
<accession>A0A1H3TCE1</accession>
<dbReference type="AlphaFoldDB" id="A0A1H3TCE1"/>
<dbReference type="STRING" id="381665.SAMN05216554_4035"/>
<evidence type="ECO:0000256" key="1">
    <source>
        <dbReference type="ARBA" id="ARBA00004651"/>
    </source>
</evidence>
<dbReference type="PROSITE" id="PS50850">
    <property type="entry name" value="MFS"/>
    <property type="match status" value="1"/>
</dbReference>
<dbReference type="GO" id="GO:0022857">
    <property type="term" value="F:transmembrane transporter activity"/>
    <property type="evidence" value="ECO:0007669"/>
    <property type="project" value="InterPro"/>
</dbReference>
<dbReference type="InterPro" id="IPR020846">
    <property type="entry name" value="MFS_dom"/>
</dbReference>
<feature type="transmembrane region" description="Helical" evidence="5">
    <location>
        <begin position="33"/>
        <end position="52"/>
    </location>
</feature>
<keyword evidence="8" id="KW-1185">Reference proteome</keyword>
<evidence type="ECO:0000313" key="8">
    <source>
        <dbReference type="Proteomes" id="UP000198891"/>
    </source>
</evidence>
<protein>
    <submittedName>
        <fullName evidence="7">Na+/melibiose symporter</fullName>
    </submittedName>
</protein>
<evidence type="ECO:0000256" key="5">
    <source>
        <dbReference type="SAM" id="Phobius"/>
    </source>
</evidence>
<feature type="transmembrane region" description="Helical" evidence="5">
    <location>
        <begin position="92"/>
        <end position="114"/>
    </location>
</feature>
<evidence type="ECO:0000259" key="6">
    <source>
        <dbReference type="PROSITE" id="PS50850"/>
    </source>
</evidence>
<dbReference type="GO" id="GO:0005886">
    <property type="term" value="C:plasma membrane"/>
    <property type="evidence" value="ECO:0007669"/>
    <property type="project" value="UniProtKB-SubCell"/>
</dbReference>